<dbReference type="GO" id="GO:0008168">
    <property type="term" value="F:methyltransferase activity"/>
    <property type="evidence" value="ECO:0007669"/>
    <property type="project" value="UniProtKB-KW"/>
</dbReference>
<name>A0A556MTA2_9SPHI</name>
<keyword evidence="3" id="KW-1185">Reference proteome</keyword>
<keyword evidence="2" id="KW-0489">Methyltransferase</keyword>
<dbReference type="InterPro" id="IPR041698">
    <property type="entry name" value="Methyltransf_25"/>
</dbReference>
<sequence>MDSSWIFKYHRDMLKQYGRDNSLALGWRDRNSQLIRFDALATIADLNGKTILDAGCGHGDLFAFLLERYPDIMGYCGVDFIPEMITAARSRFTSPTASFWPVSFMSPDLPVHDYVLASGSLNYASADPAYIYKAINRLFELSRFGIGFNLLRKVPYEGLLVAYDPQDIVASCRTLSDNVVLVDDYDTEDFTVFVYR</sequence>
<gene>
    <name evidence="2" type="ORF">FO440_02655</name>
</gene>
<evidence type="ECO:0000313" key="2">
    <source>
        <dbReference type="EMBL" id="TSJ43107.1"/>
    </source>
</evidence>
<dbReference type="SUPFAM" id="SSF53335">
    <property type="entry name" value="S-adenosyl-L-methionine-dependent methyltransferases"/>
    <property type="match status" value="1"/>
</dbReference>
<keyword evidence="2" id="KW-0808">Transferase</keyword>
<accession>A0A556MTA2</accession>
<protein>
    <submittedName>
        <fullName evidence="2">Class I SAM-dependent methyltransferase</fullName>
    </submittedName>
</protein>
<dbReference type="Pfam" id="PF13649">
    <property type="entry name" value="Methyltransf_25"/>
    <property type="match status" value="1"/>
</dbReference>
<organism evidence="2 3">
    <name type="scientific">Mucilaginibacter corticis</name>
    <dbReference type="NCBI Taxonomy" id="2597670"/>
    <lineage>
        <taxon>Bacteria</taxon>
        <taxon>Pseudomonadati</taxon>
        <taxon>Bacteroidota</taxon>
        <taxon>Sphingobacteriia</taxon>
        <taxon>Sphingobacteriales</taxon>
        <taxon>Sphingobacteriaceae</taxon>
        <taxon>Mucilaginibacter</taxon>
    </lineage>
</organism>
<comment type="caution">
    <text evidence="2">The sequence shown here is derived from an EMBL/GenBank/DDBJ whole genome shotgun (WGS) entry which is preliminary data.</text>
</comment>
<dbReference type="GO" id="GO:0032259">
    <property type="term" value="P:methylation"/>
    <property type="evidence" value="ECO:0007669"/>
    <property type="project" value="UniProtKB-KW"/>
</dbReference>
<dbReference type="AlphaFoldDB" id="A0A556MTA2"/>
<proteinExistence type="predicted"/>
<dbReference type="InterPro" id="IPR029063">
    <property type="entry name" value="SAM-dependent_MTases_sf"/>
</dbReference>
<dbReference type="Gene3D" id="3.40.50.150">
    <property type="entry name" value="Vaccinia Virus protein VP39"/>
    <property type="match status" value="1"/>
</dbReference>
<reference evidence="2 3" key="1">
    <citation type="submission" date="2019-07" db="EMBL/GenBank/DDBJ databases">
        <authorList>
            <person name="Huq M.A."/>
        </authorList>
    </citation>
    <scope>NUCLEOTIDE SEQUENCE [LARGE SCALE GENOMIC DNA]</scope>
    <source>
        <strain evidence="2 3">MAH-19</strain>
    </source>
</reference>
<dbReference type="EMBL" id="VLPK01000001">
    <property type="protein sequence ID" value="TSJ43107.1"/>
    <property type="molecule type" value="Genomic_DNA"/>
</dbReference>
<dbReference type="Proteomes" id="UP000318733">
    <property type="component" value="Unassembled WGS sequence"/>
</dbReference>
<dbReference type="OrthoDB" id="9800454at2"/>
<evidence type="ECO:0000259" key="1">
    <source>
        <dbReference type="Pfam" id="PF13649"/>
    </source>
</evidence>
<evidence type="ECO:0000313" key="3">
    <source>
        <dbReference type="Proteomes" id="UP000318733"/>
    </source>
</evidence>
<feature type="domain" description="Methyltransferase" evidence="1">
    <location>
        <begin position="51"/>
        <end position="137"/>
    </location>
</feature>